<dbReference type="Proteomes" id="UP000595140">
    <property type="component" value="Unassembled WGS sequence"/>
</dbReference>
<feature type="region of interest" description="Disordered" evidence="1">
    <location>
        <begin position="175"/>
        <end position="199"/>
    </location>
</feature>
<feature type="compositionally biased region" description="Polar residues" evidence="1">
    <location>
        <begin position="183"/>
        <end position="196"/>
    </location>
</feature>
<keyword evidence="3" id="KW-1185">Reference proteome</keyword>
<evidence type="ECO:0000313" key="3">
    <source>
        <dbReference type="Proteomes" id="UP000595140"/>
    </source>
</evidence>
<dbReference type="OrthoDB" id="1749531at2759"/>
<dbReference type="AlphaFoldDB" id="A0A484M6J4"/>
<feature type="compositionally biased region" description="Basic and acidic residues" evidence="1">
    <location>
        <begin position="91"/>
        <end position="105"/>
    </location>
</feature>
<evidence type="ECO:0008006" key="4">
    <source>
        <dbReference type="Google" id="ProtNLM"/>
    </source>
</evidence>
<feature type="region of interest" description="Disordered" evidence="1">
    <location>
        <begin position="91"/>
        <end position="112"/>
    </location>
</feature>
<name>A0A484M6J4_9ASTE</name>
<dbReference type="EMBL" id="OOIL02002732">
    <property type="protein sequence ID" value="VFQ84423.1"/>
    <property type="molecule type" value="Genomic_DNA"/>
</dbReference>
<accession>A0A484M6J4</accession>
<evidence type="ECO:0000256" key="1">
    <source>
        <dbReference type="SAM" id="MobiDB-lite"/>
    </source>
</evidence>
<reference evidence="2 3" key="1">
    <citation type="submission" date="2018-04" db="EMBL/GenBank/DDBJ databases">
        <authorList>
            <person name="Vogel A."/>
        </authorList>
    </citation>
    <scope>NUCLEOTIDE SEQUENCE [LARGE SCALE GENOMIC DNA]</scope>
</reference>
<sequence length="294" mass="33509">MDPPVTDGSDPHTWLFKATEFFEFNAIPEEGCLKVTGLMLDGAAVEWFRMMKRNDLIKTRADFEEQFKFRFDPKMYEDYFGLLAKLHCQTDGKLKPQSPREEKARRPIGRPQYLAQTPKRRLDYYEATTISVFISGLKDPVRTELGVNRPSTLNGAFALARETAAKYEELQAPTRKNRAPTYTKPTNNPSPSQTKIITPYIPPKKEPILATPRGILARPVRRILPAEKVEKDPRGECYFCPEKWSHRHRCNDHYYLLVINKGGTEIGEEHEAIFEGDVSVLQSLAGSMTPGSNC</sequence>
<organism evidence="2 3">
    <name type="scientific">Cuscuta campestris</name>
    <dbReference type="NCBI Taxonomy" id="132261"/>
    <lineage>
        <taxon>Eukaryota</taxon>
        <taxon>Viridiplantae</taxon>
        <taxon>Streptophyta</taxon>
        <taxon>Embryophyta</taxon>
        <taxon>Tracheophyta</taxon>
        <taxon>Spermatophyta</taxon>
        <taxon>Magnoliopsida</taxon>
        <taxon>eudicotyledons</taxon>
        <taxon>Gunneridae</taxon>
        <taxon>Pentapetalae</taxon>
        <taxon>asterids</taxon>
        <taxon>lamiids</taxon>
        <taxon>Solanales</taxon>
        <taxon>Convolvulaceae</taxon>
        <taxon>Cuscuteae</taxon>
        <taxon>Cuscuta</taxon>
        <taxon>Cuscuta subgen. Grammica</taxon>
        <taxon>Cuscuta sect. Cleistogrammica</taxon>
    </lineage>
</organism>
<proteinExistence type="predicted"/>
<evidence type="ECO:0000313" key="2">
    <source>
        <dbReference type="EMBL" id="VFQ84423.1"/>
    </source>
</evidence>
<protein>
    <recommendedName>
        <fullName evidence="4">Retrotransposon gag domain-containing protein</fullName>
    </recommendedName>
</protein>
<gene>
    <name evidence="2" type="ORF">CCAM_LOCUS26199</name>
</gene>